<dbReference type="EMBL" id="BSXT01001335">
    <property type="protein sequence ID" value="GMF41423.1"/>
    <property type="molecule type" value="Genomic_DNA"/>
</dbReference>
<feature type="compositionally biased region" description="Polar residues" evidence="1">
    <location>
        <begin position="11"/>
        <end position="21"/>
    </location>
</feature>
<protein>
    <submittedName>
        <fullName evidence="2">Unnamed protein product</fullName>
    </submittedName>
</protein>
<proteinExistence type="predicted"/>
<accession>A0A9W6XMG7</accession>
<sequence length="247" mass="27272">MYPAPLGDCSKQVTSSESATSCDAPPPLQSACTDHVEAERLGVRVGPDDVGEDAVGRDLLEAVEHAQLVQVVQRRTEPAVQAEQAVVHERAQRQEVEELHEGLVHARVAVVLLHALDLEAVDLRGLARLVVATQQRHALRVTGLEHAEQRHGLDAHGAAVHEVPEEDEARGRRLPRQLEELQQVVELPVDVAAHGHGRRHAHHVVVLHQEVLHALAQRQHRRRLQRLAALQPLQVPPVVRRHGSDAE</sequence>
<gene>
    <name evidence="2" type="ORF">Pfra01_001311000</name>
</gene>
<feature type="region of interest" description="Disordered" evidence="1">
    <location>
        <begin position="1"/>
        <end position="30"/>
    </location>
</feature>
<keyword evidence="3" id="KW-1185">Reference proteome</keyword>
<evidence type="ECO:0000313" key="3">
    <source>
        <dbReference type="Proteomes" id="UP001165121"/>
    </source>
</evidence>
<evidence type="ECO:0000313" key="2">
    <source>
        <dbReference type="EMBL" id="GMF41423.1"/>
    </source>
</evidence>
<dbReference type="Proteomes" id="UP001165121">
    <property type="component" value="Unassembled WGS sequence"/>
</dbReference>
<name>A0A9W6XMG7_9STRA</name>
<evidence type="ECO:0000256" key="1">
    <source>
        <dbReference type="SAM" id="MobiDB-lite"/>
    </source>
</evidence>
<dbReference type="AlphaFoldDB" id="A0A9W6XMG7"/>
<organism evidence="2 3">
    <name type="scientific">Phytophthora fragariaefolia</name>
    <dbReference type="NCBI Taxonomy" id="1490495"/>
    <lineage>
        <taxon>Eukaryota</taxon>
        <taxon>Sar</taxon>
        <taxon>Stramenopiles</taxon>
        <taxon>Oomycota</taxon>
        <taxon>Peronosporomycetes</taxon>
        <taxon>Peronosporales</taxon>
        <taxon>Peronosporaceae</taxon>
        <taxon>Phytophthora</taxon>
    </lineage>
</organism>
<reference evidence="2" key="1">
    <citation type="submission" date="2023-04" db="EMBL/GenBank/DDBJ databases">
        <title>Phytophthora fragariaefolia NBRC 109709.</title>
        <authorList>
            <person name="Ichikawa N."/>
            <person name="Sato H."/>
            <person name="Tonouchi N."/>
        </authorList>
    </citation>
    <scope>NUCLEOTIDE SEQUENCE</scope>
    <source>
        <strain evidence="2">NBRC 109709</strain>
    </source>
</reference>
<comment type="caution">
    <text evidence="2">The sequence shown here is derived from an EMBL/GenBank/DDBJ whole genome shotgun (WGS) entry which is preliminary data.</text>
</comment>